<feature type="transmembrane region" description="Helical" evidence="1">
    <location>
        <begin position="13"/>
        <end position="36"/>
    </location>
</feature>
<feature type="domain" description="Potassium channel" evidence="2">
    <location>
        <begin position="80"/>
        <end position="164"/>
    </location>
</feature>
<dbReference type="InterPro" id="IPR013099">
    <property type="entry name" value="K_chnl_dom"/>
</dbReference>
<dbReference type="SUPFAM" id="SSF81324">
    <property type="entry name" value="Voltage-gated potassium channels"/>
    <property type="match status" value="1"/>
</dbReference>
<protein>
    <submittedName>
        <fullName evidence="3">Putative membrane associated potassium channel</fullName>
    </submittedName>
</protein>
<dbReference type="Gene3D" id="1.10.287.70">
    <property type="match status" value="1"/>
</dbReference>
<dbReference type="KEGG" id="bss:BSUW23_03135"/>
<feature type="transmembrane region" description="Helical" evidence="1">
    <location>
        <begin position="72"/>
        <end position="92"/>
    </location>
</feature>
<sequence>MAGLGEAKKLNEIYIITGLLLLTAGMIDFLWTTLWLESGAGPITRCLSAWLWKGCRKISGDHAKVLSMAGPLLLCLTLVIWIILFWGGWFLIFSSDPHSLVETQSKEPASWSDRIYFSGYVMFTLGNGDLAPNGDLWKLVTVIETAQGLLTITFSVTYLISVLSAVNQKRSFAQSVLSLGRDGTEIVQNAWNGKDFHNIDFLLVAISSELGKLTAQHNAFPILHFYHSTQRQESSIIAVTVLDEALTILKYGIPEQYQPNQLHIKETRSSIKNYLDTVHTAYIHSAEQAPPEPDISKLQQSGIPALSKQTFQTAVNSLKERRQLLLGVVQAGARKWPVQEQTIDNG</sequence>
<keyword evidence="1" id="KW-0472">Membrane</keyword>
<keyword evidence="3" id="KW-0407">Ion channel</keyword>
<name>E0TTK2_BACSH</name>
<evidence type="ECO:0000256" key="1">
    <source>
        <dbReference type="SAM" id="Phobius"/>
    </source>
</evidence>
<evidence type="ECO:0000259" key="2">
    <source>
        <dbReference type="Pfam" id="PF07885"/>
    </source>
</evidence>
<proteinExistence type="predicted"/>
<accession>E0TTK2</accession>
<dbReference type="GO" id="GO:0034220">
    <property type="term" value="P:monoatomic ion transmembrane transport"/>
    <property type="evidence" value="ECO:0007669"/>
    <property type="project" value="UniProtKB-KW"/>
</dbReference>
<evidence type="ECO:0000313" key="3">
    <source>
        <dbReference type="EMBL" id="ADM36683.1"/>
    </source>
</evidence>
<reference evidence="3 4" key="1">
    <citation type="journal article" date="2011" name="Microbiology">
        <title>The genome sequence of Bacillus subtilis subsp. spizizenii W23: insights into speciation within the B. subtilis complex and into the history of B. subtilis genetics.</title>
        <authorList>
            <person name="Zeigler D.R."/>
        </authorList>
    </citation>
    <scope>NUCLEOTIDE SEQUENCE [LARGE SCALE GENOMIC DNA]</scope>
    <source>
        <strain evidence="4">ATCC 23059 / NRRL B-14472 / W23</strain>
    </source>
</reference>
<keyword evidence="1" id="KW-1133">Transmembrane helix</keyword>
<keyword evidence="3" id="KW-0813">Transport</keyword>
<dbReference type="EMBL" id="CP002183">
    <property type="protein sequence ID" value="ADM36683.1"/>
    <property type="molecule type" value="Genomic_DNA"/>
</dbReference>
<organism evidence="3 4">
    <name type="scientific">Bacillus spizizenii (strain ATCC 23059 / NRRL B-14472 / W23)</name>
    <name type="common">Bacillus subtilis subsp. spizizenii</name>
    <dbReference type="NCBI Taxonomy" id="655816"/>
    <lineage>
        <taxon>Bacteria</taxon>
        <taxon>Bacillati</taxon>
        <taxon>Bacillota</taxon>
        <taxon>Bacilli</taxon>
        <taxon>Bacillales</taxon>
        <taxon>Bacillaceae</taxon>
        <taxon>Bacillus</taxon>
    </lineage>
</organism>
<dbReference type="HOGENOM" id="CLU_830563_0_0_9"/>
<dbReference type="Proteomes" id="UP000002233">
    <property type="component" value="Chromosome"/>
</dbReference>
<dbReference type="AlphaFoldDB" id="E0TTK2"/>
<keyword evidence="3" id="KW-0406">Ion transport</keyword>
<evidence type="ECO:0000313" key="4">
    <source>
        <dbReference type="Proteomes" id="UP000002233"/>
    </source>
</evidence>
<feature type="transmembrane region" description="Helical" evidence="1">
    <location>
        <begin position="146"/>
        <end position="166"/>
    </location>
</feature>
<keyword evidence="1" id="KW-0812">Transmembrane</keyword>
<gene>
    <name evidence="3" type="primary">ydjJ</name>
    <name evidence="3" type="ordered locus">BSUW23_03135</name>
</gene>
<dbReference type="Pfam" id="PF07885">
    <property type="entry name" value="Ion_trans_2"/>
    <property type="match status" value="1"/>
</dbReference>